<dbReference type="RefSeq" id="WP_012778269.1">
    <property type="nucleotide sequence ID" value="NC_012983.1"/>
</dbReference>
<evidence type="ECO:0000313" key="3">
    <source>
        <dbReference type="Proteomes" id="UP000002745"/>
    </source>
</evidence>
<dbReference type="KEGG" id="hba:Hbal_3215"/>
<dbReference type="AlphaFoldDB" id="C6XS41"/>
<dbReference type="Proteomes" id="UP000002745">
    <property type="component" value="Plasmid pHbal01"/>
</dbReference>
<keyword evidence="3" id="KW-1185">Reference proteome</keyword>
<geneLocation type="plasmid" evidence="2 3">
    <name>pHbal01</name>
</geneLocation>
<dbReference type="HOGENOM" id="CLU_066010_0_0_5"/>
<dbReference type="SMART" id="SM01007">
    <property type="entry name" value="Aldolase_II"/>
    <property type="match status" value="1"/>
</dbReference>
<dbReference type="InterPro" id="IPR036409">
    <property type="entry name" value="Aldolase_II/adducin_N_sf"/>
</dbReference>
<dbReference type="EMBL" id="CP001679">
    <property type="protein sequence ID" value="ACT60882.1"/>
    <property type="molecule type" value="Genomic_DNA"/>
</dbReference>
<name>C6XS41_HIRBI</name>
<keyword evidence="2" id="KW-0614">Plasmid</keyword>
<organism evidence="2 3">
    <name type="scientific">Hirschia baltica (strain ATCC 49814 / DSM 5838 / IFAM 1418)</name>
    <dbReference type="NCBI Taxonomy" id="582402"/>
    <lineage>
        <taxon>Bacteria</taxon>
        <taxon>Pseudomonadati</taxon>
        <taxon>Pseudomonadota</taxon>
        <taxon>Alphaproteobacteria</taxon>
        <taxon>Hyphomonadales</taxon>
        <taxon>Hyphomonadaceae</taxon>
        <taxon>Hirschia</taxon>
    </lineage>
</organism>
<dbReference type="eggNOG" id="COG3347">
    <property type="taxonomic scope" value="Bacteria"/>
</dbReference>
<feature type="domain" description="Class II aldolase/adducin N-terminal" evidence="1">
    <location>
        <begin position="7"/>
        <end position="192"/>
    </location>
</feature>
<dbReference type="OrthoDB" id="9814830at2"/>
<dbReference type="SUPFAM" id="SSF53639">
    <property type="entry name" value="AraD/HMP-PK domain-like"/>
    <property type="match status" value="1"/>
</dbReference>
<dbReference type="Pfam" id="PF00596">
    <property type="entry name" value="Aldolase_II"/>
    <property type="match status" value="1"/>
</dbReference>
<protein>
    <submittedName>
        <fullName evidence="2">Class II aldolase/adducin family protein</fullName>
    </submittedName>
</protein>
<reference evidence="3" key="1">
    <citation type="journal article" date="2011" name="J. Bacteriol.">
        <title>Genome sequences of eight morphologically diverse alphaproteobacteria.</title>
        <authorList>
            <consortium name="US DOE Joint Genome Institute"/>
            <person name="Brown P.J."/>
            <person name="Kysela D.T."/>
            <person name="Buechlein A."/>
            <person name="Hemmerich C."/>
            <person name="Brun Y.V."/>
        </authorList>
    </citation>
    <scope>NUCLEOTIDE SEQUENCE [LARGE SCALE GENOMIC DNA]</scope>
    <source>
        <strain evidence="3">ATCC 49814 / DSM 5838 / IFAM 1418</strain>
        <plasmid evidence="3">pHbal01</plasmid>
    </source>
</reference>
<dbReference type="Gene3D" id="3.40.225.10">
    <property type="entry name" value="Class II aldolase/adducin N-terminal domain"/>
    <property type="match status" value="1"/>
</dbReference>
<dbReference type="InterPro" id="IPR001303">
    <property type="entry name" value="Aldolase_II/adducin_N"/>
</dbReference>
<evidence type="ECO:0000313" key="2">
    <source>
        <dbReference type="EMBL" id="ACT60882.1"/>
    </source>
</evidence>
<accession>C6XS41</accession>
<evidence type="ECO:0000259" key="1">
    <source>
        <dbReference type="SMART" id="SM01007"/>
    </source>
</evidence>
<proteinExistence type="predicted"/>
<sequence>MHNQIDELRQLSARIGADPLLVQGGGGNSSVKLDDILYVKASGTWLRDALDKELFVPLNLEAAREYASSGQEDYLRLRVDDLPGGNLRPSIETGMHAAMPHQYVMHTHPVFTIAATIIQDHDVGHFLDGLHWAKLPYIKPGAGLASAISGLVQENAPDIILLENHGLVVGGNSPEDVEQTLLEVEKRLSLPQMELNKDFEKSEITNEPDGYKWFENKLAKDVACSGAAMQKLTLGALVPDQVVYLGGAAVRISDIHELDEIRLNWKSHYGVEPGLVFVEGVGALVREDLTKGGLAMVDLLLQLAIHIPDNVALNTLTPENQIELLNWDAEKFRQAVDAERKG</sequence>
<gene>
    <name evidence="2" type="ordered locus">Hbal_3215</name>
</gene>